<dbReference type="InterPro" id="IPR012495">
    <property type="entry name" value="TadE-like_dom"/>
</dbReference>
<evidence type="ECO:0000313" key="3">
    <source>
        <dbReference type="EMBL" id="TFB48388.1"/>
    </source>
</evidence>
<dbReference type="EMBL" id="SOEZ01000065">
    <property type="protein sequence ID" value="TFB48388.1"/>
    <property type="molecule type" value="Genomic_DNA"/>
</dbReference>
<dbReference type="InterPro" id="IPR049790">
    <property type="entry name" value="Rv3655c/TadE"/>
</dbReference>
<comment type="caution">
    <text evidence="3">The sequence shown here is derived from an EMBL/GenBank/DDBJ whole genome shotgun (WGS) entry which is preliminary data.</text>
</comment>
<feature type="domain" description="TadE-like" evidence="2">
    <location>
        <begin position="11"/>
        <end position="53"/>
    </location>
</feature>
<accession>A0A4R8UCK6</accession>
<dbReference type="AlphaFoldDB" id="A0A4R8UCK6"/>
<protein>
    <recommendedName>
        <fullName evidence="2">TadE-like domain-containing protein</fullName>
    </recommendedName>
</protein>
<name>A0A4R8UCK6_9MICO</name>
<reference evidence="3 4" key="1">
    <citation type="submission" date="2019-03" db="EMBL/GenBank/DDBJ databases">
        <title>Genomics of glacier-inhabiting Cryobacterium strains.</title>
        <authorList>
            <person name="Liu Q."/>
            <person name="Xin Y.-H."/>
        </authorList>
    </citation>
    <scope>NUCLEOTIDE SEQUENCE [LARGE SCALE GENOMIC DNA]</scope>
    <source>
        <strain evidence="3 4">Sr47</strain>
    </source>
</reference>
<dbReference type="Proteomes" id="UP000297866">
    <property type="component" value="Unassembled WGS sequence"/>
</dbReference>
<dbReference type="NCBIfam" id="NF041390">
    <property type="entry name" value="TadE_Rv3655c"/>
    <property type="match status" value="1"/>
</dbReference>
<dbReference type="OrthoDB" id="5125815at2"/>
<proteinExistence type="predicted"/>
<keyword evidence="4" id="KW-1185">Reference proteome</keyword>
<dbReference type="Pfam" id="PF07811">
    <property type="entry name" value="TadE"/>
    <property type="match status" value="1"/>
</dbReference>
<dbReference type="RefSeq" id="WP_134491901.1">
    <property type="nucleotide sequence ID" value="NZ_SOEZ01000065.1"/>
</dbReference>
<gene>
    <name evidence="3" type="ORF">E3O23_13715</name>
</gene>
<keyword evidence="1" id="KW-0472">Membrane</keyword>
<organism evidence="3 4">
    <name type="scientific">Cryobacterium tagatosivorans</name>
    <dbReference type="NCBI Taxonomy" id="1259199"/>
    <lineage>
        <taxon>Bacteria</taxon>
        <taxon>Bacillati</taxon>
        <taxon>Actinomycetota</taxon>
        <taxon>Actinomycetes</taxon>
        <taxon>Micrococcales</taxon>
        <taxon>Microbacteriaceae</taxon>
        <taxon>Cryobacterium</taxon>
    </lineage>
</organism>
<keyword evidence="1" id="KW-0812">Transmembrane</keyword>
<evidence type="ECO:0000256" key="1">
    <source>
        <dbReference type="SAM" id="Phobius"/>
    </source>
</evidence>
<keyword evidence="1" id="KW-1133">Transmembrane helix</keyword>
<evidence type="ECO:0000259" key="2">
    <source>
        <dbReference type="Pfam" id="PF07811"/>
    </source>
</evidence>
<sequence length="123" mass="12363">MWGSGHGRDAGTVTAEFAVVLPAVLLVLACCLGAVQVVSQQVRLTDAAGDAARLLARGETAGQVADLVRRSVDGARLATERRGEFVCARLSAPAAFGPYAAFGLTVAAESCALAGPAGRGPSP</sequence>
<feature type="transmembrane region" description="Helical" evidence="1">
    <location>
        <begin position="12"/>
        <end position="35"/>
    </location>
</feature>
<evidence type="ECO:0000313" key="4">
    <source>
        <dbReference type="Proteomes" id="UP000297866"/>
    </source>
</evidence>